<dbReference type="CDD" id="cd06121">
    <property type="entry name" value="cupin_YML079wp"/>
    <property type="match status" value="1"/>
</dbReference>
<dbReference type="InterPro" id="IPR009327">
    <property type="entry name" value="Cupin_DUF985"/>
</dbReference>
<gene>
    <name evidence="2" type="ORF">CR492_07035</name>
</gene>
<evidence type="ECO:0000259" key="1">
    <source>
        <dbReference type="Pfam" id="PF06172"/>
    </source>
</evidence>
<comment type="caution">
    <text evidence="2">The sequence shown here is derived from an EMBL/GenBank/DDBJ whole genome shotgun (WGS) entry which is preliminary data.</text>
</comment>
<reference evidence="2 3" key="1">
    <citation type="submission" date="2017-10" db="EMBL/GenBank/DDBJ databases">
        <title>Genome announcement of Methylocella silvestris TVC from permafrost.</title>
        <authorList>
            <person name="Wang J."/>
            <person name="Geng K."/>
            <person name="Ul-Haque F."/>
            <person name="Crombie A.T."/>
            <person name="Street L.E."/>
            <person name="Wookey P.A."/>
            <person name="Murrell J.C."/>
            <person name="Pratscher J."/>
        </authorList>
    </citation>
    <scope>NUCLEOTIDE SEQUENCE [LARGE SCALE GENOMIC DNA]</scope>
    <source>
        <strain evidence="2 3">TVC</strain>
    </source>
</reference>
<dbReference type="InterPro" id="IPR039935">
    <property type="entry name" value="YML079W-like"/>
</dbReference>
<organism evidence="2 3">
    <name type="scientific">Methylocella silvestris</name>
    <dbReference type="NCBI Taxonomy" id="199596"/>
    <lineage>
        <taxon>Bacteria</taxon>
        <taxon>Pseudomonadati</taxon>
        <taxon>Pseudomonadota</taxon>
        <taxon>Alphaproteobacteria</taxon>
        <taxon>Hyphomicrobiales</taxon>
        <taxon>Beijerinckiaceae</taxon>
        <taxon>Methylocella</taxon>
    </lineage>
</organism>
<feature type="domain" description="DUF985" evidence="1">
    <location>
        <begin position="16"/>
        <end position="144"/>
    </location>
</feature>
<dbReference type="OrthoDB" id="9798288at2"/>
<name>A0A2J7TJ03_METSI</name>
<accession>A0A2J7TJ03</accession>
<evidence type="ECO:0000313" key="3">
    <source>
        <dbReference type="Proteomes" id="UP000236286"/>
    </source>
</evidence>
<dbReference type="Proteomes" id="UP000236286">
    <property type="component" value="Unassembled WGS sequence"/>
</dbReference>
<evidence type="ECO:0000313" key="2">
    <source>
        <dbReference type="EMBL" id="PNG26735.1"/>
    </source>
</evidence>
<dbReference type="Gene3D" id="2.60.120.10">
    <property type="entry name" value="Jelly Rolls"/>
    <property type="match status" value="1"/>
</dbReference>
<sequence length="155" mass="16855">MSGRAPTDCEAAGADEIIARLDLSRHPEGGWYKETFRDQATDASGRAASTLIYFLLKAGEVSNWHRIDAAEIWHFYAGAPLALSLSQSGETVGRHILGRDLFRGERPQLVAPGRWWQSAASLGRWTLVGCSVAPGFEFARFELAPKGWRPAGGAA</sequence>
<dbReference type="PANTHER" id="PTHR33387">
    <property type="entry name" value="RMLC-LIKE JELLY ROLL FOLD PROTEIN"/>
    <property type="match status" value="1"/>
</dbReference>
<dbReference type="Pfam" id="PF06172">
    <property type="entry name" value="Cupin_5"/>
    <property type="match status" value="1"/>
</dbReference>
<protein>
    <submittedName>
        <fullName evidence="2">Cupin</fullName>
    </submittedName>
</protein>
<dbReference type="RefSeq" id="WP_102843030.1">
    <property type="nucleotide sequence ID" value="NZ_PDZR01000005.1"/>
</dbReference>
<dbReference type="EMBL" id="PDZR01000005">
    <property type="protein sequence ID" value="PNG26735.1"/>
    <property type="molecule type" value="Genomic_DNA"/>
</dbReference>
<dbReference type="InterPro" id="IPR014710">
    <property type="entry name" value="RmlC-like_jellyroll"/>
</dbReference>
<dbReference type="InterPro" id="IPR011051">
    <property type="entry name" value="RmlC_Cupin_sf"/>
</dbReference>
<dbReference type="PANTHER" id="PTHR33387:SF3">
    <property type="entry name" value="DUF985 DOMAIN-CONTAINING PROTEIN"/>
    <property type="match status" value="1"/>
</dbReference>
<dbReference type="AlphaFoldDB" id="A0A2J7TJ03"/>
<proteinExistence type="predicted"/>
<dbReference type="SUPFAM" id="SSF51182">
    <property type="entry name" value="RmlC-like cupins"/>
    <property type="match status" value="1"/>
</dbReference>